<protein>
    <submittedName>
        <fullName evidence="11">Lysine-specific demethylase</fullName>
    </submittedName>
</protein>
<dbReference type="GO" id="GO:0006357">
    <property type="term" value="P:regulation of transcription by RNA polymerase II"/>
    <property type="evidence" value="ECO:0007669"/>
    <property type="project" value="TreeGrafter"/>
</dbReference>
<evidence type="ECO:0000313" key="12">
    <source>
        <dbReference type="Proteomes" id="UP000241394"/>
    </source>
</evidence>
<evidence type="ECO:0000256" key="8">
    <source>
        <dbReference type="SAM" id="MobiDB-lite"/>
    </source>
</evidence>
<dbReference type="GO" id="GO:0031490">
    <property type="term" value="F:chromatin DNA binding"/>
    <property type="evidence" value="ECO:0007669"/>
    <property type="project" value="TreeGrafter"/>
</dbReference>
<dbReference type="GO" id="GO:0032454">
    <property type="term" value="F:histone H3K9 demethylase activity"/>
    <property type="evidence" value="ECO:0007669"/>
    <property type="project" value="InterPro"/>
</dbReference>
<feature type="region of interest" description="Disordered" evidence="8">
    <location>
        <begin position="641"/>
        <end position="669"/>
    </location>
</feature>
<name>A0A2R6RQK5_ACTCC</name>
<keyword evidence="3" id="KW-0479">Metal-binding</keyword>
<dbReference type="InterPro" id="IPR018866">
    <property type="entry name" value="Znf-4CXXC_R1"/>
</dbReference>
<dbReference type="GO" id="GO:0008168">
    <property type="term" value="F:methyltransferase activity"/>
    <property type="evidence" value="ECO:0007669"/>
    <property type="project" value="UniProtKB-KW"/>
</dbReference>
<dbReference type="InterPro" id="IPR045109">
    <property type="entry name" value="LSDs-like"/>
</dbReference>
<dbReference type="Gramene" id="PSS32313">
    <property type="protein sequence ID" value="PSS32313"/>
    <property type="gene ID" value="CEY00_Acc02612"/>
</dbReference>
<feature type="domain" description="JmjC" evidence="10">
    <location>
        <begin position="1156"/>
        <end position="1627"/>
    </location>
</feature>
<keyword evidence="7" id="KW-0863">Zinc-finger</keyword>
<evidence type="ECO:0000313" key="11">
    <source>
        <dbReference type="EMBL" id="PSS32313.1"/>
    </source>
</evidence>
<dbReference type="PANTHER" id="PTHR12549">
    <property type="entry name" value="JMJC DOMAIN-CONTAINING HISTONE DEMETHYLATION PROTEIN"/>
    <property type="match status" value="1"/>
</dbReference>
<dbReference type="Pfam" id="PF10497">
    <property type="entry name" value="zf-4CXXC_R1"/>
    <property type="match status" value="1"/>
</dbReference>
<evidence type="ECO:0000256" key="1">
    <source>
        <dbReference type="ARBA" id="ARBA00004123"/>
    </source>
</evidence>
<sequence>MKAARSGRAAVAEKNQAAAARGSDCPGENYGVFLTIGKGFENADVRVDPVVDPLLSWFSEFNRESGGPLLYSGLIPAGFGGIGGPVHIQGISCEVGKYGLDPEGETVLGSSGGIVGGENSNFLRGGGEGVETAVEIGGGIEVPVQIQEISGEVRKEGFSHPVGEVVLGWSGEIAGGAHSNFLVSGGEGVETAIELGGLSGGGGGVEALGSKRKLGRPKGSKNKKKIVEGGGGNGGEIIQPKKRGRPKGSKNKKKVDECEGNRDMSIASGTSGGENGIFKPLGRLKGSKHKKKVVDYERSRVTSIEGASGYAGVYDIVKMLERLTVSNNEKEVDIREAHRDVSIEGGNGNDQKVDECEAKRDATIVCVGGNGCGGNGIVKEIGRPKGLKNKKKVDECEGNRNVSMEGVSGNGVDGNVIVKRLGRPKGSKNKKKIHTCEGNQEMAVEVGSCNAGAGVIVEPKNGRGRPKGSKNKKKIVSDEGTRELSSELGGVVKGGDGICGKKDKRRRPKGSKNKMKLVVADNETSILTDKENQTRDGGVTEKDGVGLENVHCTQNEEPIIGANTDLTEACKFSNKTHGRYESIACDSKSEDPILSHKVHDGYESIACDSKSEDPILSHKVVGGFESVACDSKSEDPILSAQVTENSHENGKGDENGTKKRKRGPPFGYKKKPRLIIAGEVLSYSQKKRRGRPRKYVDEHSKPINPEEEQSAEKGKENSDANNLRKEQGSLMCHQCMRSDKKDIVCCLNCKRKRYCHECLAKWYPERTKEEIENACPFCHGNCNCRTCLQADVVVKASRNEEDENIRLQRSLYLLHKTLPLLRHIQEEQNSELNVEAGICGVQLTEADIEKAILDEDDRVFCDNCNTSIVNFHRSCPYPGCSYDLCLSCCRELRKGFQPGGNEAESSIHHLLDRSCGQGMDTKGDMSCDFPEWRANMDGRVPCPPKECGGCGAGILALRRIFEPNWLDNLTTSAEDLTMNYRSPGIELSRGCSLCSPIRSAGGDGNDSGVRQASFRVNSHDNFLYCPNAVHLGDSDFVHFQTHWMRGEPVIVRNVLARTSGLSWEPMVMWRAFRSARKKLKEESFCVKAIDCLDWCEVEINIHQFFRGYLEGRRHRTGWPEMLKLKDWPTTNKFEECLPRHGAEFIGMLPFNDYTHPLNGLLNLATKLPDGALKPDLGPKTYIAYGTSEELGRGDSVTKLHCDISDAVNVLTHTAEVNIIPRQQKIIKKLRKKYEAEDLAELYGGTDNASGTFERMPPERSHIVENIYSDCAEVTKISEGGTSLPENLKEEKFDNEQDKKTLPLLDSIGFRTESVQGYPASPEKMAIFNTNGQSFRNLSTSDQTIDLDRHVLEESNSFFSEGHYERSDFDSKLREVKQHSLSFCSGRAEHESLLRCDDAEPGDVSATPMCSTKHCGFVDKHLCLLDKVGVGPKLTATEDPSSVHGFDTDSYIAHSEPPIKLAEATVPDKHASLKDYSEVTFSGNGRDDESMRTNSVLVEDTFQGNSCSEVVQGGAVWDIFRREDVPKLIEYLKKHWKEFRHLNNRPVNSVDHPIHDQTFYINEKHKKQLKEEFNVEPWTFEQYLGEAVFIPAGCPHQVRNRQSCIKVALDFVSPDNVQECIRLTEEFRLLPKLHRSKEDKLEVKKLALYAANLAVSEAKCVMSKLDPGLLYCSLARKKSRSCSLTQDRSCFATEGSH</sequence>
<evidence type="ECO:0000256" key="5">
    <source>
        <dbReference type="ARBA" id="ARBA00023163"/>
    </source>
</evidence>
<evidence type="ECO:0000256" key="3">
    <source>
        <dbReference type="ARBA" id="ARBA00022723"/>
    </source>
</evidence>
<feature type="region of interest" description="Disordered" evidence="8">
    <location>
        <begin position="457"/>
        <end position="515"/>
    </location>
</feature>
<dbReference type="CDD" id="cd02208">
    <property type="entry name" value="cupin_RmlC-like"/>
    <property type="match status" value="1"/>
</dbReference>
<comment type="caution">
    <text evidence="11">The sequence shown here is derived from an EMBL/GenBank/DDBJ whole genome shotgun (WGS) entry which is preliminary data.</text>
</comment>
<feature type="domain" description="RING-type" evidence="9">
    <location>
        <begin position="732"/>
        <end position="779"/>
    </location>
</feature>
<feature type="compositionally biased region" description="Basic residues" evidence="8">
    <location>
        <begin position="502"/>
        <end position="515"/>
    </location>
</feature>
<dbReference type="Proteomes" id="UP000241394">
    <property type="component" value="Chromosome LG3"/>
</dbReference>
<dbReference type="InterPro" id="IPR003347">
    <property type="entry name" value="JmjC_dom"/>
</dbReference>
<dbReference type="SMART" id="SM00558">
    <property type="entry name" value="JmjC"/>
    <property type="match status" value="1"/>
</dbReference>
<dbReference type="InterPro" id="IPR017956">
    <property type="entry name" value="AT_hook_DNA-bd_motif"/>
</dbReference>
<feature type="compositionally biased region" description="Basic and acidic residues" evidence="8">
    <location>
        <begin position="475"/>
        <end position="485"/>
    </location>
</feature>
<keyword evidence="7" id="KW-0862">Zinc</keyword>
<keyword evidence="6" id="KW-0539">Nucleus</keyword>
<evidence type="ECO:0000256" key="2">
    <source>
        <dbReference type="ARBA" id="ARBA00006801"/>
    </source>
</evidence>
<comment type="similarity">
    <text evidence="2">Belongs to the JARID1 histone demethylase family.</text>
</comment>
<dbReference type="PANTHER" id="PTHR12549:SF38">
    <property type="entry name" value="JMJC DOMAIN-CONTAINING HISTONE DEMETHYLASE 2, ISOFORM A"/>
    <property type="match status" value="1"/>
</dbReference>
<keyword evidence="5" id="KW-0804">Transcription</keyword>
<keyword evidence="11" id="KW-0808">Transferase</keyword>
<feature type="compositionally biased region" description="Basic residues" evidence="8">
    <location>
        <begin position="240"/>
        <end position="253"/>
    </location>
</feature>
<keyword evidence="4" id="KW-0805">Transcription regulation</keyword>
<accession>A0A2R6RQK5</accession>
<feature type="compositionally biased region" description="Basic residues" evidence="8">
    <location>
        <begin position="462"/>
        <end position="474"/>
    </location>
</feature>
<evidence type="ECO:0000256" key="6">
    <source>
        <dbReference type="ARBA" id="ARBA00023242"/>
    </source>
</evidence>
<feature type="compositionally biased region" description="Basic residues" evidence="8">
    <location>
        <begin position="210"/>
        <end position="224"/>
    </location>
</feature>
<dbReference type="InterPro" id="IPR001841">
    <property type="entry name" value="Znf_RING"/>
</dbReference>
<dbReference type="Gene3D" id="2.60.120.650">
    <property type="entry name" value="Cupin"/>
    <property type="match status" value="2"/>
</dbReference>
<feature type="region of interest" description="Disordered" evidence="8">
    <location>
        <begin position="209"/>
        <end position="273"/>
    </location>
</feature>
<evidence type="ECO:0000259" key="10">
    <source>
        <dbReference type="PROSITE" id="PS51184"/>
    </source>
</evidence>
<dbReference type="PROSITE" id="PS51184">
    <property type="entry name" value="JMJC"/>
    <property type="match status" value="1"/>
</dbReference>
<gene>
    <name evidence="11" type="ORF">CEY00_Acc02612</name>
</gene>
<evidence type="ECO:0000259" key="9">
    <source>
        <dbReference type="PROSITE" id="PS50089"/>
    </source>
</evidence>
<dbReference type="Pfam" id="PF02373">
    <property type="entry name" value="JmjC"/>
    <property type="match status" value="1"/>
</dbReference>
<dbReference type="GO" id="GO:0003712">
    <property type="term" value="F:transcription coregulator activity"/>
    <property type="evidence" value="ECO:0007669"/>
    <property type="project" value="TreeGrafter"/>
</dbReference>
<dbReference type="EMBL" id="NKQK01000003">
    <property type="protein sequence ID" value="PSS32313.1"/>
    <property type="molecule type" value="Genomic_DNA"/>
</dbReference>
<reference evidence="12" key="2">
    <citation type="journal article" date="2018" name="BMC Genomics">
        <title>A manually annotated Actinidia chinensis var. chinensis (kiwifruit) genome highlights the challenges associated with draft genomes and gene prediction in plants.</title>
        <authorList>
            <person name="Pilkington S.M."/>
            <person name="Crowhurst R."/>
            <person name="Hilario E."/>
            <person name="Nardozza S."/>
            <person name="Fraser L."/>
            <person name="Peng Y."/>
            <person name="Gunaseelan K."/>
            <person name="Simpson R."/>
            <person name="Tahir J."/>
            <person name="Deroles S.C."/>
            <person name="Templeton K."/>
            <person name="Luo Z."/>
            <person name="Davy M."/>
            <person name="Cheng C."/>
            <person name="McNeilage M."/>
            <person name="Scaglione D."/>
            <person name="Liu Y."/>
            <person name="Zhang Q."/>
            <person name="Datson P."/>
            <person name="De Silva N."/>
            <person name="Gardiner S.E."/>
            <person name="Bassett H."/>
            <person name="Chagne D."/>
            <person name="McCallum J."/>
            <person name="Dzierzon H."/>
            <person name="Deng C."/>
            <person name="Wang Y.Y."/>
            <person name="Barron L."/>
            <person name="Manako K."/>
            <person name="Bowen J."/>
            <person name="Foster T.M."/>
            <person name="Erridge Z.A."/>
            <person name="Tiffin H."/>
            <person name="Waite C.N."/>
            <person name="Davies K.M."/>
            <person name="Grierson E.P."/>
            <person name="Laing W.A."/>
            <person name="Kirk R."/>
            <person name="Chen X."/>
            <person name="Wood M."/>
            <person name="Montefiori M."/>
            <person name="Brummell D.A."/>
            <person name="Schwinn K.E."/>
            <person name="Catanach A."/>
            <person name="Fullerton C."/>
            <person name="Li D."/>
            <person name="Meiyalaghan S."/>
            <person name="Nieuwenhuizen N."/>
            <person name="Read N."/>
            <person name="Prakash R."/>
            <person name="Hunter D."/>
            <person name="Zhang H."/>
            <person name="McKenzie M."/>
            <person name="Knabel M."/>
            <person name="Harris A."/>
            <person name="Allan A.C."/>
            <person name="Gleave A."/>
            <person name="Chen A."/>
            <person name="Janssen B.J."/>
            <person name="Plunkett B."/>
            <person name="Ampomah-Dwamena C."/>
            <person name="Voogd C."/>
            <person name="Leif D."/>
            <person name="Lafferty D."/>
            <person name="Souleyre E.J.F."/>
            <person name="Varkonyi-Gasic E."/>
            <person name="Gambi F."/>
            <person name="Hanley J."/>
            <person name="Yao J.L."/>
            <person name="Cheung J."/>
            <person name="David K.M."/>
            <person name="Warren B."/>
            <person name="Marsh K."/>
            <person name="Snowden K.C."/>
            <person name="Lin-Wang K."/>
            <person name="Brian L."/>
            <person name="Martinez-Sanchez M."/>
            <person name="Wang M."/>
            <person name="Ileperuma N."/>
            <person name="Macnee N."/>
            <person name="Campin R."/>
            <person name="McAtee P."/>
            <person name="Drummond R.S.M."/>
            <person name="Espley R.V."/>
            <person name="Ireland H.S."/>
            <person name="Wu R."/>
            <person name="Atkinson R.G."/>
            <person name="Karunairetnam S."/>
            <person name="Bulley S."/>
            <person name="Chunkath S."/>
            <person name="Hanley Z."/>
            <person name="Storey R."/>
            <person name="Thrimawithana A.H."/>
            <person name="Thomson S."/>
            <person name="David C."/>
            <person name="Testolin R."/>
            <person name="Huang H."/>
            <person name="Hellens R.P."/>
            <person name="Schaffer R.J."/>
        </authorList>
    </citation>
    <scope>NUCLEOTIDE SEQUENCE [LARGE SCALE GENOMIC DNA]</scope>
    <source>
        <strain evidence="12">cv. Red5</strain>
    </source>
</reference>
<comment type="subcellular location">
    <subcellularLocation>
        <location evidence="1">Nucleus</location>
    </subcellularLocation>
</comment>
<dbReference type="GO" id="GO:0032259">
    <property type="term" value="P:methylation"/>
    <property type="evidence" value="ECO:0007669"/>
    <property type="project" value="UniProtKB-KW"/>
</dbReference>
<feature type="compositionally biased region" description="Basic and acidic residues" evidence="8">
    <location>
        <begin position="710"/>
        <end position="720"/>
    </location>
</feature>
<evidence type="ECO:0000256" key="7">
    <source>
        <dbReference type="PROSITE-ProRule" id="PRU00175"/>
    </source>
</evidence>
<dbReference type="OrthoDB" id="1667110at2759"/>
<dbReference type="STRING" id="1590841.A0A2R6RQK5"/>
<evidence type="ECO:0000256" key="4">
    <source>
        <dbReference type="ARBA" id="ARBA00023015"/>
    </source>
</evidence>
<keyword evidence="11" id="KW-0489">Methyltransferase</keyword>
<dbReference type="GO" id="GO:0008270">
    <property type="term" value="F:zinc ion binding"/>
    <property type="evidence" value="ECO:0007669"/>
    <property type="project" value="UniProtKB-KW"/>
</dbReference>
<dbReference type="SUPFAM" id="SSF51197">
    <property type="entry name" value="Clavaminate synthase-like"/>
    <property type="match status" value="1"/>
</dbReference>
<feature type="compositionally biased region" description="Basic and acidic residues" evidence="8">
    <location>
        <begin position="645"/>
        <end position="657"/>
    </location>
</feature>
<organism evidence="11 12">
    <name type="scientific">Actinidia chinensis var. chinensis</name>
    <name type="common">Chinese soft-hair kiwi</name>
    <dbReference type="NCBI Taxonomy" id="1590841"/>
    <lineage>
        <taxon>Eukaryota</taxon>
        <taxon>Viridiplantae</taxon>
        <taxon>Streptophyta</taxon>
        <taxon>Embryophyta</taxon>
        <taxon>Tracheophyta</taxon>
        <taxon>Spermatophyta</taxon>
        <taxon>Magnoliopsida</taxon>
        <taxon>eudicotyledons</taxon>
        <taxon>Gunneridae</taxon>
        <taxon>Pentapetalae</taxon>
        <taxon>asterids</taxon>
        <taxon>Ericales</taxon>
        <taxon>Actinidiaceae</taxon>
        <taxon>Actinidia</taxon>
    </lineage>
</organism>
<dbReference type="GO" id="GO:0000118">
    <property type="term" value="C:histone deacetylase complex"/>
    <property type="evidence" value="ECO:0007669"/>
    <property type="project" value="TreeGrafter"/>
</dbReference>
<dbReference type="InParanoid" id="A0A2R6RQK5"/>
<feature type="compositionally biased region" description="Basic residues" evidence="8">
    <location>
        <begin position="658"/>
        <end position="669"/>
    </location>
</feature>
<proteinExistence type="inferred from homology"/>
<feature type="region of interest" description="Disordered" evidence="8">
    <location>
        <begin position="681"/>
        <end position="720"/>
    </location>
</feature>
<dbReference type="GO" id="GO:0000785">
    <property type="term" value="C:chromatin"/>
    <property type="evidence" value="ECO:0007669"/>
    <property type="project" value="TreeGrafter"/>
</dbReference>
<dbReference type="PROSITE" id="PS50089">
    <property type="entry name" value="ZF_RING_2"/>
    <property type="match status" value="1"/>
</dbReference>
<keyword evidence="12" id="KW-1185">Reference proteome</keyword>
<dbReference type="SMART" id="SM00384">
    <property type="entry name" value="AT_hook"/>
    <property type="match status" value="5"/>
</dbReference>
<reference evidence="11 12" key="1">
    <citation type="submission" date="2017-07" db="EMBL/GenBank/DDBJ databases">
        <title>An improved, manually edited Actinidia chinensis var. chinensis (kiwifruit) genome highlights the challenges associated with draft genomes and gene prediction in plants.</title>
        <authorList>
            <person name="Pilkington S."/>
            <person name="Crowhurst R."/>
            <person name="Hilario E."/>
            <person name="Nardozza S."/>
            <person name="Fraser L."/>
            <person name="Peng Y."/>
            <person name="Gunaseelan K."/>
            <person name="Simpson R."/>
            <person name="Tahir J."/>
            <person name="Deroles S."/>
            <person name="Templeton K."/>
            <person name="Luo Z."/>
            <person name="Davy M."/>
            <person name="Cheng C."/>
            <person name="Mcneilage M."/>
            <person name="Scaglione D."/>
            <person name="Liu Y."/>
            <person name="Zhang Q."/>
            <person name="Datson P."/>
            <person name="De Silva N."/>
            <person name="Gardiner S."/>
            <person name="Bassett H."/>
            <person name="Chagne D."/>
            <person name="Mccallum J."/>
            <person name="Dzierzon H."/>
            <person name="Deng C."/>
            <person name="Wang Y.-Y."/>
            <person name="Barron N."/>
            <person name="Manako K."/>
            <person name="Bowen J."/>
            <person name="Foster T."/>
            <person name="Erridge Z."/>
            <person name="Tiffin H."/>
            <person name="Waite C."/>
            <person name="Davies K."/>
            <person name="Grierson E."/>
            <person name="Laing W."/>
            <person name="Kirk R."/>
            <person name="Chen X."/>
            <person name="Wood M."/>
            <person name="Montefiori M."/>
            <person name="Brummell D."/>
            <person name="Schwinn K."/>
            <person name="Catanach A."/>
            <person name="Fullerton C."/>
            <person name="Li D."/>
            <person name="Meiyalaghan S."/>
            <person name="Nieuwenhuizen N."/>
            <person name="Read N."/>
            <person name="Prakash R."/>
            <person name="Hunter D."/>
            <person name="Zhang H."/>
            <person name="Mckenzie M."/>
            <person name="Knabel M."/>
            <person name="Harris A."/>
            <person name="Allan A."/>
            <person name="Chen A."/>
            <person name="Janssen B."/>
            <person name="Plunkett B."/>
            <person name="Dwamena C."/>
            <person name="Voogd C."/>
            <person name="Leif D."/>
            <person name="Lafferty D."/>
            <person name="Souleyre E."/>
            <person name="Varkonyi-Gasic E."/>
            <person name="Gambi F."/>
            <person name="Hanley J."/>
            <person name="Yao J.-L."/>
            <person name="Cheung J."/>
            <person name="David K."/>
            <person name="Warren B."/>
            <person name="Marsh K."/>
            <person name="Snowden K."/>
            <person name="Lin-Wang K."/>
            <person name="Brian L."/>
            <person name="Martinez-Sanchez M."/>
            <person name="Wang M."/>
            <person name="Ileperuma N."/>
            <person name="Macnee N."/>
            <person name="Campin R."/>
            <person name="Mcatee P."/>
            <person name="Drummond R."/>
            <person name="Espley R."/>
            <person name="Ireland H."/>
            <person name="Wu R."/>
            <person name="Atkinson R."/>
            <person name="Karunairetnam S."/>
            <person name="Bulley S."/>
            <person name="Chunkath S."/>
            <person name="Hanley Z."/>
            <person name="Storey R."/>
            <person name="Thrimawithana A."/>
            <person name="Thomson S."/>
            <person name="David C."/>
            <person name="Testolin R."/>
        </authorList>
    </citation>
    <scope>NUCLEOTIDE SEQUENCE [LARGE SCALE GENOMIC DNA]</scope>
    <source>
        <strain evidence="12">cv. Red5</strain>
        <tissue evidence="11">Young leaf</tissue>
    </source>
</reference>